<dbReference type="PROSITE" id="PS50088">
    <property type="entry name" value="ANK_REPEAT"/>
    <property type="match status" value="1"/>
</dbReference>
<evidence type="ECO:0000256" key="8">
    <source>
        <dbReference type="SAM" id="Phobius"/>
    </source>
</evidence>
<evidence type="ECO:0000313" key="10">
    <source>
        <dbReference type="EMBL" id="KAL0006462.1"/>
    </source>
</evidence>
<dbReference type="Pfam" id="PF12796">
    <property type="entry name" value="Ank_2"/>
    <property type="match status" value="1"/>
</dbReference>
<accession>A0AAW2D7T5</accession>
<dbReference type="InterPro" id="IPR036770">
    <property type="entry name" value="Ankyrin_rpt-contain_sf"/>
</dbReference>
<comment type="caution">
    <text evidence="10">The sequence shown here is derived from an EMBL/GenBank/DDBJ whole genome shotgun (WGS) entry which is preliminary data.</text>
</comment>
<dbReference type="PANTHER" id="PTHR24186">
    <property type="entry name" value="PROTEIN PHOSPHATASE 1 REGULATORY SUBUNIT"/>
    <property type="match status" value="1"/>
</dbReference>
<organism evidence="10 11">
    <name type="scientific">Lithocarpus litseifolius</name>
    <dbReference type="NCBI Taxonomy" id="425828"/>
    <lineage>
        <taxon>Eukaryota</taxon>
        <taxon>Viridiplantae</taxon>
        <taxon>Streptophyta</taxon>
        <taxon>Embryophyta</taxon>
        <taxon>Tracheophyta</taxon>
        <taxon>Spermatophyta</taxon>
        <taxon>Magnoliopsida</taxon>
        <taxon>eudicotyledons</taxon>
        <taxon>Gunneridae</taxon>
        <taxon>Pentapetalae</taxon>
        <taxon>rosids</taxon>
        <taxon>fabids</taxon>
        <taxon>Fagales</taxon>
        <taxon>Fagaceae</taxon>
        <taxon>Lithocarpus</taxon>
    </lineage>
</organism>
<gene>
    <name evidence="10" type="ORF">SO802_014023</name>
</gene>
<dbReference type="Proteomes" id="UP001459277">
    <property type="component" value="Unassembled WGS sequence"/>
</dbReference>
<protein>
    <recommendedName>
        <fullName evidence="9">PGG domain-containing protein</fullName>
    </recommendedName>
</protein>
<evidence type="ECO:0000256" key="1">
    <source>
        <dbReference type="ARBA" id="ARBA00004141"/>
    </source>
</evidence>
<keyword evidence="6 8" id="KW-0472">Membrane</keyword>
<keyword evidence="2 8" id="KW-0812">Transmembrane</keyword>
<dbReference type="InterPro" id="IPR026961">
    <property type="entry name" value="PGG_dom"/>
</dbReference>
<sequence>MEKCPSTLIKQGDDSGWTPLHIAAHIGNEEFVKLLLENDSSSAYLKNEASLSALHIAAKKGNVNVMKELTTACPDIYELLNESNQSALHVAAESGERAAVEFFLKRPEFNGLINEQDKQGNTPMHLAAINGYYGIVSQMARCSVVNTNTMNIKGSTTMDIVLSGKLDFQRKEALRMEGARPSLMELLKKAKKADNSKPESADTETAAVELGNEGMPDSTLDFMKQRSVSDSTFVVALIATVTFTAAFTVPGGYKSQDGADEGSALLSKKTSFQIFLIANSAAFGLSLASVFSHFTASNMILDFIHRKKFVARAPHSTSFSTFAMLLAFILGTYTVVPHNMGITVAVIVCWCFFGSYIISLLQLLKSSLSLLVSSSIKKQKR</sequence>
<dbReference type="Pfam" id="PF00023">
    <property type="entry name" value="Ank"/>
    <property type="match status" value="1"/>
</dbReference>
<feature type="transmembrane region" description="Helical" evidence="8">
    <location>
        <begin position="342"/>
        <end position="364"/>
    </location>
</feature>
<evidence type="ECO:0000313" key="11">
    <source>
        <dbReference type="Proteomes" id="UP001459277"/>
    </source>
</evidence>
<evidence type="ECO:0000256" key="5">
    <source>
        <dbReference type="ARBA" id="ARBA00023043"/>
    </source>
</evidence>
<evidence type="ECO:0000256" key="4">
    <source>
        <dbReference type="ARBA" id="ARBA00022989"/>
    </source>
</evidence>
<dbReference type="GO" id="GO:0005886">
    <property type="term" value="C:plasma membrane"/>
    <property type="evidence" value="ECO:0007669"/>
    <property type="project" value="TreeGrafter"/>
</dbReference>
<dbReference type="Pfam" id="PF13962">
    <property type="entry name" value="PGG"/>
    <property type="match status" value="1"/>
</dbReference>
<keyword evidence="5 7" id="KW-0040">ANK repeat</keyword>
<dbReference type="PANTHER" id="PTHR24186:SF50">
    <property type="entry name" value="ANKYRIN REPEAT-CONTAINING PROTEIN ITN1-LIKE ISOFORM X1"/>
    <property type="match status" value="1"/>
</dbReference>
<feature type="transmembrane region" description="Helical" evidence="8">
    <location>
        <begin position="233"/>
        <end position="253"/>
    </location>
</feature>
<dbReference type="SUPFAM" id="SSF48403">
    <property type="entry name" value="Ankyrin repeat"/>
    <property type="match status" value="1"/>
</dbReference>
<dbReference type="Gene3D" id="1.25.40.20">
    <property type="entry name" value="Ankyrin repeat-containing domain"/>
    <property type="match status" value="1"/>
</dbReference>
<keyword evidence="4 8" id="KW-1133">Transmembrane helix</keyword>
<evidence type="ECO:0000256" key="3">
    <source>
        <dbReference type="ARBA" id="ARBA00022737"/>
    </source>
</evidence>
<feature type="domain" description="PGG" evidence="9">
    <location>
        <begin position="231"/>
        <end position="335"/>
    </location>
</feature>
<dbReference type="AlphaFoldDB" id="A0AAW2D7T5"/>
<evidence type="ECO:0000256" key="6">
    <source>
        <dbReference type="ARBA" id="ARBA00023136"/>
    </source>
</evidence>
<evidence type="ECO:0000256" key="2">
    <source>
        <dbReference type="ARBA" id="ARBA00022692"/>
    </source>
</evidence>
<feature type="repeat" description="ANK" evidence="7">
    <location>
        <begin position="15"/>
        <end position="47"/>
    </location>
</feature>
<dbReference type="PROSITE" id="PS50297">
    <property type="entry name" value="ANK_REP_REGION"/>
    <property type="match status" value="1"/>
</dbReference>
<keyword evidence="11" id="KW-1185">Reference proteome</keyword>
<dbReference type="SMART" id="SM00248">
    <property type="entry name" value="ANK"/>
    <property type="match status" value="4"/>
</dbReference>
<reference evidence="10 11" key="1">
    <citation type="submission" date="2024-01" db="EMBL/GenBank/DDBJ databases">
        <title>A telomere-to-telomere, gap-free genome of sweet tea (Lithocarpus litseifolius).</title>
        <authorList>
            <person name="Zhou J."/>
        </authorList>
    </citation>
    <scope>NUCLEOTIDE SEQUENCE [LARGE SCALE GENOMIC DNA]</scope>
    <source>
        <strain evidence="10">Zhou-2022a</strain>
        <tissue evidence="10">Leaf</tissue>
    </source>
</reference>
<evidence type="ECO:0000259" key="9">
    <source>
        <dbReference type="Pfam" id="PF13962"/>
    </source>
</evidence>
<dbReference type="InterPro" id="IPR002110">
    <property type="entry name" value="Ankyrin_rpt"/>
</dbReference>
<proteinExistence type="predicted"/>
<evidence type="ECO:0000256" key="7">
    <source>
        <dbReference type="PROSITE-ProRule" id="PRU00023"/>
    </source>
</evidence>
<comment type="subcellular location">
    <subcellularLocation>
        <location evidence="1">Membrane</location>
        <topology evidence="1">Multi-pass membrane protein</topology>
    </subcellularLocation>
</comment>
<name>A0AAW2D7T5_9ROSI</name>
<keyword evidence="3" id="KW-0677">Repeat</keyword>
<feature type="transmembrane region" description="Helical" evidence="8">
    <location>
        <begin position="317"/>
        <end position="336"/>
    </location>
</feature>
<feature type="transmembrane region" description="Helical" evidence="8">
    <location>
        <begin position="273"/>
        <end position="296"/>
    </location>
</feature>
<dbReference type="EMBL" id="JAZDWU010000004">
    <property type="protein sequence ID" value="KAL0006462.1"/>
    <property type="molecule type" value="Genomic_DNA"/>
</dbReference>